<accession>A0A916RBF2</accession>
<dbReference type="NCBIfam" id="TIGR00710">
    <property type="entry name" value="efflux_Bcr_CflA"/>
    <property type="match status" value="1"/>
</dbReference>
<feature type="transmembrane region" description="Helical" evidence="8">
    <location>
        <begin position="140"/>
        <end position="161"/>
    </location>
</feature>
<keyword evidence="5 8" id="KW-0812">Transmembrane</keyword>
<dbReference type="PANTHER" id="PTHR23502">
    <property type="entry name" value="MAJOR FACILITATOR SUPERFAMILY"/>
    <property type="match status" value="1"/>
</dbReference>
<dbReference type="EMBL" id="BMKB01000002">
    <property type="protein sequence ID" value="GGA48001.1"/>
    <property type="molecule type" value="Genomic_DNA"/>
</dbReference>
<gene>
    <name evidence="10" type="ORF">GCM10011499_17320</name>
</gene>
<evidence type="ECO:0000256" key="4">
    <source>
        <dbReference type="ARBA" id="ARBA00022475"/>
    </source>
</evidence>
<dbReference type="InterPro" id="IPR020846">
    <property type="entry name" value="MFS_dom"/>
</dbReference>
<protein>
    <recommendedName>
        <fullName evidence="8">Bcr/CflA family efflux transporter</fullName>
    </recommendedName>
</protein>
<dbReference type="PROSITE" id="PS50850">
    <property type="entry name" value="MFS"/>
    <property type="match status" value="1"/>
</dbReference>
<dbReference type="Gene3D" id="1.20.1720.10">
    <property type="entry name" value="Multidrug resistance protein D"/>
    <property type="match status" value="1"/>
</dbReference>
<keyword evidence="8" id="KW-0997">Cell inner membrane</keyword>
<feature type="transmembrane region" description="Helical" evidence="8">
    <location>
        <begin position="406"/>
        <end position="428"/>
    </location>
</feature>
<keyword evidence="4" id="KW-1003">Cell membrane</keyword>
<organism evidence="10 11">
    <name type="scientific">Pelagibacterium lentulum</name>
    <dbReference type="NCBI Taxonomy" id="2029865"/>
    <lineage>
        <taxon>Bacteria</taxon>
        <taxon>Pseudomonadati</taxon>
        <taxon>Pseudomonadota</taxon>
        <taxon>Alphaproteobacteria</taxon>
        <taxon>Hyphomicrobiales</taxon>
        <taxon>Devosiaceae</taxon>
        <taxon>Pelagibacterium</taxon>
    </lineage>
</organism>
<keyword evidence="6 8" id="KW-1133">Transmembrane helix</keyword>
<evidence type="ECO:0000313" key="10">
    <source>
        <dbReference type="EMBL" id="GGA48001.1"/>
    </source>
</evidence>
<dbReference type="InterPro" id="IPR036259">
    <property type="entry name" value="MFS_trans_sf"/>
</dbReference>
<dbReference type="InterPro" id="IPR004812">
    <property type="entry name" value="Efflux_drug-R_Bcr/CmlA"/>
</dbReference>
<evidence type="ECO:0000256" key="1">
    <source>
        <dbReference type="ARBA" id="ARBA00004651"/>
    </source>
</evidence>
<evidence type="ECO:0000256" key="5">
    <source>
        <dbReference type="ARBA" id="ARBA00022692"/>
    </source>
</evidence>
<feature type="domain" description="Major facilitator superfamily (MFS) profile" evidence="9">
    <location>
        <begin position="48"/>
        <end position="430"/>
    </location>
</feature>
<dbReference type="SUPFAM" id="SSF103473">
    <property type="entry name" value="MFS general substrate transporter"/>
    <property type="match status" value="1"/>
</dbReference>
<evidence type="ECO:0000313" key="11">
    <source>
        <dbReference type="Proteomes" id="UP000596977"/>
    </source>
</evidence>
<comment type="similarity">
    <text evidence="2 8">Belongs to the major facilitator superfamily. Bcr/CmlA family.</text>
</comment>
<dbReference type="AlphaFoldDB" id="A0A916RBF2"/>
<comment type="subcellular location">
    <subcellularLocation>
        <location evidence="8">Cell inner membrane</location>
        <topology evidence="8">Multi-pass membrane protein</topology>
    </subcellularLocation>
    <subcellularLocation>
        <location evidence="1">Cell membrane</location>
        <topology evidence="1">Multi-pass membrane protein</topology>
    </subcellularLocation>
</comment>
<feature type="transmembrane region" description="Helical" evidence="8">
    <location>
        <begin position="375"/>
        <end position="400"/>
    </location>
</feature>
<proteinExistence type="inferred from homology"/>
<feature type="transmembrane region" description="Helical" evidence="8">
    <location>
        <begin position="344"/>
        <end position="363"/>
    </location>
</feature>
<feature type="transmembrane region" description="Helical" evidence="8">
    <location>
        <begin position="48"/>
        <end position="67"/>
    </location>
</feature>
<sequence length="449" mass="48721">MTVLGLSKPSNGFKFYEEARPEPRLFIFASFPMTTISSSNRDVSRPEFIALIAGLMALNALAIDVMLPALPYMGEALNVINENDRHFVLTSYMLGFGFAQIVFGPLSDRFGRRAPLMAGLAIYVIAAFAAAFSPTFATLLVLRFIQGMGAAATRVIATSLVRDKFGGRAMAEVMSLVFMVFMIIPVIAPAIGQILLLTGPWEYIFIFMAMLGFAISLWAFIRLPETLAPENRRALRLGVIVEGFRLVVTNRMAFNYGLSAMFIFGALFGFISTAQQIYVDIYGLGAYFPVAFAAMAGLMAISSFTNSRIVRKVGMRRLSHGAMIVFTIVSGIWLAIALTGFMPLWLFFGLLSIIMFMFGWSMANINSLAMEPLGAVAGTASSVFGLIQTVGGALLGTIIGQFFNGTVIPIAAGYFILGIVALIFILIAENGKLFGVGEEYQDEAVVEAH</sequence>
<evidence type="ECO:0000256" key="6">
    <source>
        <dbReference type="ARBA" id="ARBA00022989"/>
    </source>
</evidence>
<dbReference type="GO" id="GO:0005886">
    <property type="term" value="C:plasma membrane"/>
    <property type="evidence" value="ECO:0007669"/>
    <property type="project" value="UniProtKB-SubCell"/>
</dbReference>
<feature type="transmembrane region" description="Helical" evidence="8">
    <location>
        <begin position="87"/>
        <end position="104"/>
    </location>
</feature>
<dbReference type="InterPro" id="IPR011701">
    <property type="entry name" value="MFS"/>
</dbReference>
<feature type="transmembrane region" description="Helical" evidence="8">
    <location>
        <begin position="203"/>
        <end position="223"/>
    </location>
</feature>
<dbReference type="GO" id="GO:1990961">
    <property type="term" value="P:xenobiotic detoxification by transmembrane export across the plasma membrane"/>
    <property type="evidence" value="ECO:0007669"/>
    <property type="project" value="InterPro"/>
</dbReference>
<feature type="transmembrane region" description="Helical" evidence="8">
    <location>
        <begin position="318"/>
        <end position="338"/>
    </location>
</feature>
<dbReference type="Proteomes" id="UP000596977">
    <property type="component" value="Unassembled WGS sequence"/>
</dbReference>
<feature type="transmembrane region" description="Helical" evidence="8">
    <location>
        <begin position="286"/>
        <end position="306"/>
    </location>
</feature>
<feature type="transmembrane region" description="Helical" evidence="8">
    <location>
        <begin position="116"/>
        <end position="134"/>
    </location>
</feature>
<name>A0A916RBF2_9HYPH</name>
<evidence type="ECO:0000256" key="2">
    <source>
        <dbReference type="ARBA" id="ARBA00006236"/>
    </source>
</evidence>
<evidence type="ECO:0000259" key="9">
    <source>
        <dbReference type="PROSITE" id="PS50850"/>
    </source>
</evidence>
<evidence type="ECO:0000256" key="7">
    <source>
        <dbReference type="ARBA" id="ARBA00023136"/>
    </source>
</evidence>
<reference evidence="10 11" key="1">
    <citation type="journal article" date="2014" name="Int. J. Syst. Evol. Microbiol.">
        <title>Complete genome sequence of Corynebacterium casei LMG S-19264T (=DSM 44701T), isolated from a smear-ripened cheese.</title>
        <authorList>
            <consortium name="US DOE Joint Genome Institute (JGI-PGF)"/>
            <person name="Walter F."/>
            <person name="Albersmeier A."/>
            <person name="Kalinowski J."/>
            <person name="Ruckert C."/>
        </authorList>
    </citation>
    <scope>NUCLEOTIDE SEQUENCE [LARGE SCALE GENOMIC DNA]</scope>
    <source>
        <strain evidence="10 11">CGMCC 1.15896</strain>
    </source>
</reference>
<evidence type="ECO:0000256" key="8">
    <source>
        <dbReference type="RuleBase" id="RU365088"/>
    </source>
</evidence>
<keyword evidence="3 8" id="KW-0813">Transport</keyword>
<feature type="transmembrane region" description="Helical" evidence="8">
    <location>
        <begin position="173"/>
        <end position="197"/>
    </location>
</feature>
<dbReference type="GO" id="GO:0042910">
    <property type="term" value="F:xenobiotic transmembrane transporter activity"/>
    <property type="evidence" value="ECO:0007669"/>
    <property type="project" value="InterPro"/>
</dbReference>
<comment type="caution">
    <text evidence="10">The sequence shown here is derived from an EMBL/GenBank/DDBJ whole genome shotgun (WGS) entry which is preliminary data.</text>
</comment>
<dbReference type="PANTHER" id="PTHR23502:SF132">
    <property type="entry name" value="POLYAMINE TRANSPORTER 2-RELATED"/>
    <property type="match status" value="1"/>
</dbReference>
<dbReference type="CDD" id="cd17320">
    <property type="entry name" value="MFS_MdfA_MDR_like"/>
    <property type="match status" value="1"/>
</dbReference>
<evidence type="ECO:0000256" key="3">
    <source>
        <dbReference type="ARBA" id="ARBA00022448"/>
    </source>
</evidence>
<feature type="transmembrane region" description="Helical" evidence="8">
    <location>
        <begin position="253"/>
        <end position="274"/>
    </location>
</feature>
<keyword evidence="11" id="KW-1185">Reference proteome</keyword>
<dbReference type="Pfam" id="PF07690">
    <property type="entry name" value="MFS_1"/>
    <property type="match status" value="1"/>
</dbReference>
<keyword evidence="7 8" id="KW-0472">Membrane</keyword>